<organism evidence="3 4">
    <name type="scientific">Brevibacterium sandarakinum</name>
    <dbReference type="NCBI Taxonomy" id="629680"/>
    <lineage>
        <taxon>Bacteria</taxon>
        <taxon>Bacillati</taxon>
        <taxon>Actinomycetota</taxon>
        <taxon>Actinomycetes</taxon>
        <taxon>Micrococcales</taxon>
        <taxon>Brevibacteriaceae</taxon>
        <taxon>Brevibacterium</taxon>
    </lineage>
</organism>
<reference evidence="3" key="1">
    <citation type="submission" date="2016-10" db="EMBL/GenBank/DDBJ databases">
        <authorList>
            <person name="Varghese N."/>
            <person name="Submissions S."/>
        </authorList>
    </citation>
    <scope>NUCLEOTIDE SEQUENCE [LARGE SCALE GENOMIC DNA]</scope>
    <source>
        <strain evidence="3">DSM 22082</strain>
    </source>
</reference>
<dbReference type="GO" id="GO:0016491">
    <property type="term" value="F:oxidoreductase activity"/>
    <property type="evidence" value="ECO:0007669"/>
    <property type="project" value="TreeGrafter"/>
</dbReference>
<feature type="domain" description="Flavodoxin-like" evidence="2">
    <location>
        <begin position="3"/>
        <end position="144"/>
    </location>
</feature>
<protein>
    <submittedName>
        <fullName evidence="3">MioC protein</fullName>
    </submittedName>
</protein>
<dbReference type="Gene3D" id="3.40.50.360">
    <property type="match status" value="1"/>
</dbReference>
<evidence type="ECO:0000313" key="4">
    <source>
        <dbReference type="Proteomes" id="UP000199700"/>
    </source>
</evidence>
<dbReference type="STRING" id="629680.SAMN04489751_2129"/>
<dbReference type="PANTHER" id="PTHR19384">
    <property type="entry name" value="NITRIC OXIDE SYNTHASE-RELATED"/>
    <property type="match status" value="1"/>
</dbReference>
<name>A0A1H1SL10_BRESA</name>
<gene>
    <name evidence="3" type="ORF">SAMN04489751_2129</name>
</gene>
<dbReference type="PROSITE" id="PS50902">
    <property type="entry name" value="FLAVODOXIN_LIKE"/>
    <property type="match status" value="1"/>
</dbReference>
<dbReference type="InterPro" id="IPR008254">
    <property type="entry name" value="Flavodoxin/NO_synth"/>
</dbReference>
<evidence type="ECO:0000256" key="1">
    <source>
        <dbReference type="ARBA" id="ARBA00022630"/>
    </source>
</evidence>
<proteinExistence type="predicted"/>
<accession>A0A1H1SL10</accession>
<evidence type="ECO:0000313" key="3">
    <source>
        <dbReference type="EMBL" id="SDS48675.1"/>
    </source>
</evidence>
<evidence type="ECO:0000259" key="2">
    <source>
        <dbReference type="PROSITE" id="PS50902"/>
    </source>
</evidence>
<dbReference type="AlphaFoldDB" id="A0A1H1SL10"/>
<dbReference type="OrthoDB" id="359268at2"/>
<keyword evidence="4" id="KW-1185">Reference proteome</keyword>
<dbReference type="RefSeq" id="WP_092105463.1">
    <property type="nucleotide sequence ID" value="NZ_LT629739.1"/>
</dbReference>
<dbReference type="EMBL" id="LT629739">
    <property type="protein sequence ID" value="SDS48675.1"/>
    <property type="molecule type" value="Genomic_DNA"/>
</dbReference>
<dbReference type="GO" id="GO:0050660">
    <property type="term" value="F:flavin adenine dinucleotide binding"/>
    <property type="evidence" value="ECO:0007669"/>
    <property type="project" value="TreeGrafter"/>
</dbReference>
<keyword evidence="1" id="KW-0285">Flavoprotein</keyword>
<dbReference type="GO" id="GO:0005829">
    <property type="term" value="C:cytosol"/>
    <property type="evidence" value="ECO:0007669"/>
    <property type="project" value="TreeGrafter"/>
</dbReference>
<sequence>MKINIIFGTESGESEFVADDIAEALSKRFDVSVENMKDVDVDAIDFHAFYLVVCSTYGEGDMPSSAEPFHRALSAGRPDLSMLQYAMFGRGDSTYAETYSQGSEHVDRLLTELGATRVGEYGREDAGDWDTPEDIAVQWAEVVVKVREGEDAVS</sequence>
<dbReference type="PRINTS" id="PR00369">
    <property type="entry name" value="FLAVODOXIN"/>
</dbReference>
<dbReference type="GO" id="GO:0010181">
    <property type="term" value="F:FMN binding"/>
    <property type="evidence" value="ECO:0007669"/>
    <property type="project" value="InterPro"/>
</dbReference>
<dbReference type="Pfam" id="PF00258">
    <property type="entry name" value="Flavodoxin_1"/>
    <property type="match status" value="1"/>
</dbReference>
<dbReference type="InterPro" id="IPR029039">
    <property type="entry name" value="Flavoprotein-like_sf"/>
</dbReference>
<dbReference type="InterPro" id="IPR001094">
    <property type="entry name" value="Flavdoxin-like"/>
</dbReference>
<dbReference type="Proteomes" id="UP000199700">
    <property type="component" value="Chromosome"/>
</dbReference>
<dbReference type="SUPFAM" id="SSF52218">
    <property type="entry name" value="Flavoproteins"/>
    <property type="match status" value="1"/>
</dbReference>